<dbReference type="PANTHER" id="PTHR48125">
    <property type="entry name" value="LP07818P1"/>
    <property type="match status" value="1"/>
</dbReference>
<feature type="transmembrane region" description="Helical" evidence="5">
    <location>
        <begin position="3468"/>
        <end position="3488"/>
    </location>
</feature>
<sequence>MAPAAASNLQGQGPAANIAEVTEYFPLGPVTSASRSFLRLRLNGDCRELFVLRQAGVAPALFCRASWPKALRARLFPSADEDVRRVWGVALLRAAPPEPYTVSDLHRSLSEDLGTDLGQQGTAFVPGPWSSTCRVKGVAEHCRPARLGFWGWLFRLKHSVLAVRLQCPDAATEDLLYLDKNADVGVSWRRAGFLERFAEAPRTGYSWDVDLDVQTFWDAVAATKAFKEAQEVSNCQHFVRECLEELSHRGHLQAGNLSLRNQEVADWLHTWGYLDESRKNLELQHAAAIAVATALEASHGSAGDREPSRSLGFASWLSAMDQLLATIAELDKAAIAQEKRNAELQSALQIKSKELVLLQERLAALQPEPDDWAPSPRRCSRAASALLRLLVVLGAVLVLWEADWHADADAPAPDVPDALRTQGFLQREAPVQVDMQAESGPHLQGPKKMMKAEEVLMDAKVPEVEPQTSRGTERSGAAVGSTPQPEVRPSQSPTPPAEPEPREPTPQSRQANPEPKAVSQPGPAPSKSGTESKEGPTAKSPDPTAGSTKEKTPAHKETASAGERAEVRERAVDKLEADAPPPEADKPSKAAKSKEPVKQAARTGGESAGKAPATSSSHRGEAGQPEVPSQPTKEEKPRVVESSRPEAPNPPASGPDVKALRSQPPQAPAPPKAPPRAPPKAPSPRPQAPQEVPATAPEDDVFAALTTTFAAPHLQEKPEANSSDDDPAPGGQMVFAALPCLRLSGSESFECQERLPEQRTTDWASLDYLEELLQHLWDRKPLGLLGLLTQRTGISESLASRFGVLPKIRAHLFLELSGQSPTAVNVLGKSATDFRAVSWWACGLSDSQSHSDVGRALARGRCLVQAADMREEAHERGPEIGGQDQIESDLMHFDEEEQRLISDIMTVVPGTVADPAEVEPDQRADGVLPEDVRSPGAKSGAEGGEEQKETEALEDQALEDNSYDDLLSELIDAAGDIGEIDVVSAILATKKVEINKCNCHGRNALHEAVPGWLCMGTPASDLEAVTQLSAIQASFREIPQYLLESARKVIPCRAFAMIPEDIVPADSGEVVLLKLSFQKALGSDEEGQSAVCYCVLKRPGGFLLAVPSGFLSAGALQEASDLGFPGLIGPFTPAYAPAVELSESGEWIGVYPPRTIELTLVDFADGAAAGLEPLEEGLAACVPFVPEGSMLFPLAASLTAFAAEWTSTMEGERGAGYVTAEELIPEVPPLLERRQKAAPAAKKPTVAQLANQQGEIVQALQALSTQASSQRGSGGALTAPVSAAISAPALAPRNLAAILGAPPKARPAGEARLQVAEEAHLALADIDGEPLQAENQIASAFLAQSRALTALVSQLSSGGDPLSDLSSASSSSLSIKGSAARLKLQRELLSRSGVFFQKVQEAAVRRMEPTANLGAVQEASQRSVMTRFLERYGGFKDQRVWGLVQWQLAQIFDLLASEQVEGAKDVLALLMLMVDQTVLDSGHHELGWILSLQEDPPSQVFTAPQHSSSSSVRPCSHLCDPKWLAVALSYVKEMETLSSRRSEVAKGKAGGYGSEAVPKTAAPPLSRKQQRAKLWAERTSFAKFLRVSFCVRERGHPASDTALFPLPVPSITAFRPGLSLRAAPGCDLSAEQKELILERALHVLVMSLNYLHADFRHIPLCSLRLQPSAIQVDPGRLKISGEGQWRLQEYLGPELLLPYLEPKVLRGIPPNALPFPQTAGEDPLSTLELLKLWDSRGLLYLSFEEKGEREVTRVFAAYKSEVADRQIGDRRGVNSLEGKLHGPSRLLPPGHLLINLTVPAGMVAVGAVTDRSDFYHQAAVSAARAETNVVGPRMTVRDVEGTGALHDARLAVLEARRRGAEEAEVTAELAALRYVSPQVPPSLLFDPSTPVYGAFRSLYQGDHAGVEFATEAHSGLLQAAGLLSHPGRLLAKTPVSRQGPWQALIIDDYFSLSAEDPSTPMAKSAATHCVLTAKHAYSASGVAGSDHKDVLGTRITLAAGAQVDSSEITTAWGNTLVSSPTGKLLALSIISLRAAALPAITEELAAGLAGSWISALMFRRSLFATLDKFFRLARPEVAATSGSQMHFLPRKEAEELVLLASLVPVMTSNISAEFSDLVICSDASNLKGAFCSSAQPATLSASLWLSADKKGAYTMLGGSEPVTEHFADEAFPAPPEEGSSSKPYAFDYDVLCLLAGSGEVATECKSSGLRASTVIDLSVSPELDLLSLPVVEWILHLLWSRRTRSVVVAVPSGDPRQGSNLKAARKESREKLLKRIVAIFKLCVRAECPCLLLFRRGSGFLSYAEASGLLNVPGVVSLPPGAESGLRGERTRLCDPGLLFSPAGVPPEFWTSRAMPGAAEQGLMQLFRRFADQSGGTEKPCAAGLESLAVNDLLLSGAWRTEAVWRWSKPRHINALETEAAVSALRCLARGGKDQRVVMILDSACARGALAKGRSSARLLQPSLRRAAAICVAGGLYPAFLFGPTRLNVSDDPTRDTELRDPVPLSCARGLDEDSAVKLCGLSGLSKPRSGWLRLCLLLCPDADRTRFVEALQEYPSRSCPALPPAALFSSELRTCHPAEAFACTALQNQLFAPYVLGELLELLPSSGKKRFGSEGGEKYWTSGLYTQGPFRGLRRAANDFPLATRLACQVVKTVLPGFPFTSVALLKQVKSAPHVDKNNLKGWPSLVFPLSPFEGGSIWVEGGSASCPQDVHGKLRFGEALKVGRGPVLLDGHKLHMTLPWSGVRQVAVAYCVASPFQIAAHVRARAVELGFVLPPRAPYRPPPGLGARFLEFDSTLGFPGEGPFLAFLILWLASVCLSRSAPLGPRNPADAARAARRSPSGLPSGRVVLNRTGSYRDSLAVAFSQWLLEVCGETLEAVLSVKPLDPEKVAGLLVRYGQDLYGSGRPYWHFSETINMVSSQRPILRRQLQAAWDLAFAWQAEEPGTNHTALPPVVLIALLSAALVWGWTREAGCFALAFGGLMRIGEVVATTRKLLILPKDVGFTQKYILVKIEEPKTRFRGPRHQVAKVEAADLVKVAELAFSDLSPQEKLWAMSPQTLRKRLDSLLTRVGASPPPRGVRSIDLGSFRAGGATYMLQATEDSELIRRRGRWASARVMEIYLQEITASTYLPALSAEQKQKILVIAARCGHADIVKLLLDSGADIEAHITEDFGRFGLKTAADLAAYRGCLHAFKVLREYKASVSATTLTCLLRGEGPRYTEAVEALLTEAEAQPGQARLREHLRVLLIPSGQVHRDAAAAVASGSLNEQNLFEAAEVGVTLLEMPLLAPVARARMVLAAVAETANEESVATDTVDALISAAWLQMRASTAADILLMLTSVVCLCLVSYSYRYGGVDAMPALWTLTVIHSKEALEWLLQAASLFRGQCCGGRKSEDSALGLESMADLLYLVLGYLSIWSQMEQQELDQVFMPVFSAMSWLRLLYSLRGERWLGPRLLPILSAVRDTWSFFLVTVLCLASATHAYFILNPRGEDPLPIYSAFTHTVRLGIFGDFDLFEYQGQDTTFAVDATGEWVPNDPVPDEIGSFSFVYLQVIFFLTGVGITILLMNLLIGVLGQNYEIHTDRAQVLFVRARARMLLEHRSRPQARLSRLHRKLRSKRARAKDPEATEIDQEKGNEMSACHLCTAVVVLLCFLPVMFTVIGSRHWDGVMGPARRRVFRHRTLTFLLFLIFPVLLAMSLAVALPVALGLMSFWLLGFRIEGMQYAMNLTIFRVFGNEPASECTIYAMVRTESGVDELRGMRTDLKDKMQKLEDVLQKQQKAHKESMQRVQQKMDKILMLLAGHLQRMKVGRPPMSSATCNPPANGKAEHFVLEPAT</sequence>
<gene>
    <name evidence="6" type="primary">Ttn</name>
    <name evidence="6" type="ORF">AK812_SmicGene18476</name>
</gene>
<feature type="compositionally biased region" description="Basic and acidic residues" evidence="4">
    <location>
        <begin position="548"/>
        <end position="597"/>
    </location>
</feature>
<feature type="coiled-coil region" evidence="3">
    <location>
        <begin position="3755"/>
        <end position="3789"/>
    </location>
</feature>
<dbReference type="InterPro" id="IPR002110">
    <property type="entry name" value="Ankyrin_rpt"/>
</dbReference>
<evidence type="ECO:0000256" key="4">
    <source>
        <dbReference type="SAM" id="MobiDB-lite"/>
    </source>
</evidence>
<feature type="coiled-coil region" evidence="3">
    <location>
        <begin position="320"/>
        <end position="361"/>
    </location>
</feature>
<feature type="region of interest" description="Disordered" evidence="4">
    <location>
        <begin position="916"/>
        <end position="951"/>
    </location>
</feature>
<evidence type="ECO:0000313" key="7">
    <source>
        <dbReference type="Proteomes" id="UP000186817"/>
    </source>
</evidence>
<dbReference type="GO" id="GO:0015074">
    <property type="term" value="P:DNA integration"/>
    <property type="evidence" value="ECO:0007669"/>
    <property type="project" value="InterPro"/>
</dbReference>
<comment type="caution">
    <text evidence="6">The sequence shown here is derived from an EMBL/GenBank/DDBJ whole genome shotgun (WGS) entry which is preliminary data.</text>
</comment>
<dbReference type="Gene3D" id="1.25.40.20">
    <property type="entry name" value="Ankyrin repeat-containing domain"/>
    <property type="match status" value="1"/>
</dbReference>
<dbReference type="SMART" id="SM00248">
    <property type="entry name" value="ANK"/>
    <property type="match status" value="2"/>
</dbReference>
<keyword evidence="5" id="KW-1133">Transmembrane helix</keyword>
<reference evidence="6 7" key="1">
    <citation type="submission" date="2016-02" db="EMBL/GenBank/DDBJ databases">
        <title>Genome analysis of coral dinoflagellate symbionts highlights evolutionary adaptations to a symbiotic lifestyle.</title>
        <authorList>
            <person name="Aranda M."/>
            <person name="Li Y."/>
            <person name="Liew Y.J."/>
            <person name="Baumgarten S."/>
            <person name="Simakov O."/>
            <person name="Wilson M."/>
            <person name="Piel J."/>
            <person name="Ashoor H."/>
            <person name="Bougouffa S."/>
            <person name="Bajic V.B."/>
            <person name="Ryu T."/>
            <person name="Ravasi T."/>
            <person name="Bayer T."/>
            <person name="Micklem G."/>
            <person name="Kim H."/>
            <person name="Bhak J."/>
            <person name="Lajeunesse T.C."/>
            <person name="Voolstra C.R."/>
        </authorList>
    </citation>
    <scope>NUCLEOTIDE SEQUENCE [LARGE SCALE GENOMIC DNA]</scope>
    <source>
        <strain evidence="6 7">CCMP2467</strain>
    </source>
</reference>
<dbReference type="GO" id="GO:0003677">
    <property type="term" value="F:DNA binding"/>
    <property type="evidence" value="ECO:0007669"/>
    <property type="project" value="InterPro"/>
</dbReference>
<keyword evidence="1" id="KW-0233">DNA recombination</keyword>
<feature type="region of interest" description="Disordered" evidence="4">
    <location>
        <begin position="460"/>
        <end position="694"/>
    </location>
</feature>
<feature type="compositionally biased region" description="Pro residues" evidence="4">
    <location>
        <begin position="665"/>
        <end position="687"/>
    </location>
</feature>
<dbReference type="InterPro" id="IPR011010">
    <property type="entry name" value="DNA_brk_join_enz"/>
</dbReference>
<dbReference type="PROSITE" id="PS50297">
    <property type="entry name" value="ANK_REP_REGION"/>
    <property type="match status" value="1"/>
</dbReference>
<proteinExistence type="predicted"/>
<name>A0A1Q9DV23_SYMMI</name>
<feature type="repeat" description="ANK" evidence="2">
    <location>
        <begin position="3139"/>
        <end position="3171"/>
    </location>
</feature>
<evidence type="ECO:0000256" key="1">
    <source>
        <dbReference type="ARBA" id="ARBA00023172"/>
    </source>
</evidence>
<evidence type="ECO:0000256" key="2">
    <source>
        <dbReference type="PROSITE-ProRule" id="PRU00023"/>
    </source>
</evidence>
<feature type="compositionally biased region" description="Basic and acidic residues" evidence="4">
    <location>
        <begin position="632"/>
        <end position="644"/>
    </location>
</feature>
<dbReference type="Gene3D" id="1.10.443.10">
    <property type="entry name" value="Intergrase catalytic core"/>
    <property type="match status" value="1"/>
</dbReference>
<accession>A0A1Q9DV23</accession>
<dbReference type="SUPFAM" id="SSF48403">
    <property type="entry name" value="Ankyrin repeat"/>
    <property type="match status" value="1"/>
</dbReference>
<organism evidence="6 7">
    <name type="scientific">Symbiodinium microadriaticum</name>
    <name type="common">Dinoflagellate</name>
    <name type="synonym">Zooxanthella microadriatica</name>
    <dbReference type="NCBI Taxonomy" id="2951"/>
    <lineage>
        <taxon>Eukaryota</taxon>
        <taxon>Sar</taxon>
        <taxon>Alveolata</taxon>
        <taxon>Dinophyceae</taxon>
        <taxon>Suessiales</taxon>
        <taxon>Symbiodiniaceae</taxon>
        <taxon>Symbiodinium</taxon>
    </lineage>
</organism>
<evidence type="ECO:0000256" key="3">
    <source>
        <dbReference type="SAM" id="Coils"/>
    </source>
</evidence>
<feature type="transmembrane region" description="Helical" evidence="5">
    <location>
        <begin position="3335"/>
        <end position="3353"/>
    </location>
</feature>
<feature type="transmembrane region" description="Helical" evidence="5">
    <location>
        <begin position="3550"/>
        <end position="3575"/>
    </location>
</feature>
<keyword evidence="5" id="KW-0472">Membrane</keyword>
<dbReference type="PANTHER" id="PTHR48125:SF12">
    <property type="entry name" value="AT HOOK TRANSCRIPTION FACTOR FAMILY-RELATED"/>
    <property type="match status" value="1"/>
</dbReference>
<dbReference type="EMBL" id="LSRX01000377">
    <property type="protein sequence ID" value="OLP99014.1"/>
    <property type="molecule type" value="Genomic_DNA"/>
</dbReference>
<feature type="transmembrane region" description="Helical" evidence="5">
    <location>
        <begin position="3684"/>
        <end position="3717"/>
    </location>
</feature>
<evidence type="ECO:0000256" key="5">
    <source>
        <dbReference type="SAM" id="Phobius"/>
    </source>
</evidence>
<keyword evidence="2" id="KW-0040">ANK repeat</keyword>
<feature type="region of interest" description="Disordered" evidence="4">
    <location>
        <begin position="712"/>
        <end position="732"/>
    </location>
</feature>
<dbReference type="GO" id="GO:0006310">
    <property type="term" value="P:DNA recombination"/>
    <property type="evidence" value="ECO:0007669"/>
    <property type="project" value="UniProtKB-KW"/>
</dbReference>
<dbReference type="PROSITE" id="PS50088">
    <property type="entry name" value="ANK_REPEAT"/>
    <property type="match status" value="1"/>
</dbReference>
<keyword evidence="7" id="KW-1185">Reference proteome</keyword>
<keyword evidence="3" id="KW-0175">Coiled coil</keyword>
<dbReference type="InterPro" id="IPR036770">
    <property type="entry name" value="Ankyrin_rpt-contain_sf"/>
</dbReference>
<dbReference type="SUPFAM" id="SSF56349">
    <property type="entry name" value="DNA breaking-rejoining enzymes"/>
    <property type="match status" value="1"/>
</dbReference>
<keyword evidence="5" id="KW-0812">Transmembrane</keyword>
<feature type="transmembrane region" description="Helical" evidence="5">
    <location>
        <begin position="3641"/>
        <end position="3664"/>
    </location>
</feature>
<dbReference type="InterPro" id="IPR013762">
    <property type="entry name" value="Integrase-like_cat_sf"/>
</dbReference>
<protein>
    <submittedName>
        <fullName evidence="6">Titin</fullName>
    </submittedName>
</protein>
<dbReference type="CDD" id="cd00397">
    <property type="entry name" value="DNA_BRE_C"/>
    <property type="match status" value="1"/>
</dbReference>
<evidence type="ECO:0000313" key="6">
    <source>
        <dbReference type="EMBL" id="OLP99014.1"/>
    </source>
</evidence>
<dbReference type="Proteomes" id="UP000186817">
    <property type="component" value="Unassembled WGS sequence"/>
</dbReference>